<gene>
    <name evidence="1" type="ORF">M441DRAFT_61642</name>
</gene>
<dbReference type="Proteomes" id="UP000240493">
    <property type="component" value="Unassembled WGS sequence"/>
</dbReference>
<accession>A0A2T3YWJ1</accession>
<reference evidence="1 2" key="1">
    <citation type="submission" date="2016-07" db="EMBL/GenBank/DDBJ databases">
        <title>Multiple horizontal gene transfer events from other fungi enriched the ability of initially mycotrophic Trichoderma (Ascomycota) to feed on dead plant biomass.</title>
        <authorList>
            <consortium name="DOE Joint Genome Institute"/>
            <person name="Aerts A."/>
            <person name="Atanasova L."/>
            <person name="Chenthamara K."/>
            <person name="Zhang J."/>
            <person name="Grujic M."/>
            <person name="Henrissat B."/>
            <person name="Kuo A."/>
            <person name="Salamov A."/>
            <person name="Lipzen A."/>
            <person name="Labutti K."/>
            <person name="Barry K."/>
            <person name="Miao Y."/>
            <person name="Rahimi M.J."/>
            <person name="Shen Q."/>
            <person name="Grigoriev I.V."/>
            <person name="Kubicek C.P."/>
            <person name="Druzhinina I.S."/>
        </authorList>
    </citation>
    <scope>NUCLEOTIDE SEQUENCE [LARGE SCALE GENOMIC DNA]</scope>
    <source>
        <strain evidence="1 2">CBS 433.97</strain>
    </source>
</reference>
<dbReference type="AlphaFoldDB" id="A0A2T3YWJ1"/>
<keyword evidence="2" id="KW-1185">Reference proteome</keyword>
<name>A0A2T3YWJ1_TRIA4</name>
<sequence>MPLRCAKSLGHLLATGQVFAIPKAGTSFPPLSAALHEEQGLLFIPPSPFATEPAARSSMCSLWSTVSYHHRKRPCHAGTALSPDFRTEI</sequence>
<organism evidence="1 2">
    <name type="scientific">Trichoderma asperellum (strain ATCC 204424 / CBS 433.97 / NBRC 101777)</name>
    <dbReference type="NCBI Taxonomy" id="1042311"/>
    <lineage>
        <taxon>Eukaryota</taxon>
        <taxon>Fungi</taxon>
        <taxon>Dikarya</taxon>
        <taxon>Ascomycota</taxon>
        <taxon>Pezizomycotina</taxon>
        <taxon>Sordariomycetes</taxon>
        <taxon>Hypocreomycetidae</taxon>
        <taxon>Hypocreales</taxon>
        <taxon>Hypocreaceae</taxon>
        <taxon>Trichoderma</taxon>
    </lineage>
</organism>
<protein>
    <submittedName>
        <fullName evidence="1">Uncharacterized protein</fullName>
    </submittedName>
</protein>
<evidence type="ECO:0000313" key="1">
    <source>
        <dbReference type="EMBL" id="PTB36923.1"/>
    </source>
</evidence>
<dbReference type="EMBL" id="KZ679269">
    <property type="protein sequence ID" value="PTB36923.1"/>
    <property type="molecule type" value="Genomic_DNA"/>
</dbReference>
<proteinExistence type="predicted"/>
<evidence type="ECO:0000313" key="2">
    <source>
        <dbReference type="Proteomes" id="UP000240493"/>
    </source>
</evidence>